<proteinExistence type="predicted"/>
<dbReference type="AlphaFoldDB" id="A0A4D6MS00"/>
<evidence type="ECO:0000313" key="2">
    <source>
        <dbReference type="Proteomes" id="UP000501690"/>
    </source>
</evidence>
<keyword evidence="2" id="KW-1185">Reference proteome</keyword>
<evidence type="ECO:0000313" key="1">
    <source>
        <dbReference type="EMBL" id="QCE03392.1"/>
    </source>
</evidence>
<name>A0A4D6MS00_VIGUN</name>
<accession>A0A4D6MS00</accession>
<reference evidence="1 2" key="1">
    <citation type="submission" date="2019-04" db="EMBL/GenBank/DDBJ databases">
        <title>An improved genome assembly and genetic linkage map for asparagus bean, Vigna unguiculata ssp. sesquipedialis.</title>
        <authorList>
            <person name="Xia Q."/>
            <person name="Zhang R."/>
            <person name="Dong Y."/>
        </authorList>
    </citation>
    <scope>NUCLEOTIDE SEQUENCE [LARGE SCALE GENOMIC DNA]</scope>
    <source>
        <tissue evidence="1">Leaf</tissue>
    </source>
</reference>
<sequence length="86" mass="9677">MEEKEYCTILSPAITSKYTKYREINAAAVTFPFRARALLGFGDHREHASSNPFPLLTVKLVSGLLLAYSQVREARTLFVRCIDGIL</sequence>
<organism evidence="1 2">
    <name type="scientific">Vigna unguiculata</name>
    <name type="common">Cowpea</name>
    <dbReference type="NCBI Taxonomy" id="3917"/>
    <lineage>
        <taxon>Eukaryota</taxon>
        <taxon>Viridiplantae</taxon>
        <taxon>Streptophyta</taxon>
        <taxon>Embryophyta</taxon>
        <taxon>Tracheophyta</taxon>
        <taxon>Spermatophyta</taxon>
        <taxon>Magnoliopsida</taxon>
        <taxon>eudicotyledons</taxon>
        <taxon>Gunneridae</taxon>
        <taxon>Pentapetalae</taxon>
        <taxon>rosids</taxon>
        <taxon>fabids</taxon>
        <taxon>Fabales</taxon>
        <taxon>Fabaceae</taxon>
        <taxon>Papilionoideae</taxon>
        <taxon>50 kb inversion clade</taxon>
        <taxon>NPAAA clade</taxon>
        <taxon>indigoferoid/millettioid clade</taxon>
        <taxon>Phaseoleae</taxon>
        <taxon>Vigna</taxon>
    </lineage>
</organism>
<dbReference type="EMBL" id="CP039352">
    <property type="protein sequence ID" value="QCE03392.1"/>
    <property type="molecule type" value="Genomic_DNA"/>
</dbReference>
<dbReference type="Proteomes" id="UP000501690">
    <property type="component" value="Linkage Group LG8"/>
</dbReference>
<gene>
    <name evidence="1" type="ORF">DEO72_LG8g1416</name>
</gene>
<protein>
    <submittedName>
        <fullName evidence="1">Uncharacterized protein</fullName>
    </submittedName>
</protein>